<dbReference type="AlphaFoldDB" id="A0A5C8CJ53"/>
<sequence>MIKFINKFFPFELEKDKYDYVISFESIEHIQDDVQFIETIISAIKNNGYWFLSTPNEEKMSLKKNNNKFHFRHYTNKMVNDIFKKYNLKVIEQYGEDTYSIDKNGLIMGTLSEDKMELIKDYNGQFMVYILKVVKE</sequence>
<organism evidence="1 2">
    <name type="scientific">Brachyspira aalborgi</name>
    <dbReference type="NCBI Taxonomy" id="29522"/>
    <lineage>
        <taxon>Bacteria</taxon>
        <taxon>Pseudomonadati</taxon>
        <taxon>Spirochaetota</taxon>
        <taxon>Spirochaetia</taxon>
        <taxon>Brachyspirales</taxon>
        <taxon>Brachyspiraceae</taxon>
        <taxon>Brachyspira</taxon>
    </lineage>
</organism>
<dbReference type="InterPro" id="IPR029063">
    <property type="entry name" value="SAM-dependent_MTases_sf"/>
</dbReference>
<dbReference type="GO" id="GO:0032259">
    <property type="term" value="P:methylation"/>
    <property type="evidence" value="ECO:0007669"/>
    <property type="project" value="UniProtKB-KW"/>
</dbReference>
<dbReference type="Gene3D" id="3.40.50.150">
    <property type="entry name" value="Vaccinia Virus protein VP39"/>
    <property type="match status" value="1"/>
</dbReference>
<dbReference type="Proteomes" id="UP000325116">
    <property type="component" value="Unassembled WGS sequence"/>
</dbReference>
<evidence type="ECO:0000313" key="1">
    <source>
        <dbReference type="EMBL" id="TXJ12906.1"/>
    </source>
</evidence>
<keyword evidence="1" id="KW-0489">Methyltransferase</keyword>
<reference evidence="1 2" key="1">
    <citation type="journal article" date="1992" name="Lakartidningen">
        <title>[Penicillin V and not amoxicillin is the first choice preparation in acute otitis].</title>
        <authorList>
            <person name="Kamme C."/>
            <person name="Lundgren K."/>
            <person name="Prellner K."/>
        </authorList>
    </citation>
    <scope>NUCLEOTIDE SEQUENCE [LARGE SCALE GENOMIC DNA]</scope>
    <source>
        <strain evidence="1 2">W1</strain>
    </source>
</reference>
<accession>A0A5C8CJ53</accession>
<comment type="caution">
    <text evidence="1">The sequence shown here is derived from an EMBL/GenBank/DDBJ whole genome shotgun (WGS) entry which is preliminary data.</text>
</comment>
<dbReference type="Pfam" id="PF13489">
    <property type="entry name" value="Methyltransf_23"/>
    <property type="match status" value="1"/>
</dbReference>
<dbReference type="EMBL" id="SAXT01000003">
    <property type="protein sequence ID" value="TXJ12906.1"/>
    <property type="molecule type" value="Genomic_DNA"/>
</dbReference>
<dbReference type="RefSeq" id="WP_147758102.1">
    <property type="nucleotide sequence ID" value="NZ_SAXT01000003.1"/>
</dbReference>
<keyword evidence="1" id="KW-0808">Transferase</keyword>
<dbReference type="SUPFAM" id="SSF53335">
    <property type="entry name" value="S-adenosyl-L-methionine-dependent methyltransferases"/>
    <property type="match status" value="1"/>
</dbReference>
<gene>
    <name evidence="1" type="ORF">EPJ80_04715</name>
</gene>
<dbReference type="GO" id="GO:0008168">
    <property type="term" value="F:methyltransferase activity"/>
    <property type="evidence" value="ECO:0007669"/>
    <property type="project" value="UniProtKB-KW"/>
</dbReference>
<proteinExistence type="predicted"/>
<name>A0A5C8CJ53_9SPIR</name>
<protein>
    <submittedName>
        <fullName evidence="1">Methyltransferase domain-containing protein</fullName>
    </submittedName>
</protein>
<evidence type="ECO:0000313" key="2">
    <source>
        <dbReference type="Proteomes" id="UP000325116"/>
    </source>
</evidence>